<feature type="compositionally biased region" description="Low complexity" evidence="1">
    <location>
        <begin position="478"/>
        <end position="491"/>
    </location>
</feature>
<feature type="compositionally biased region" description="Low complexity" evidence="1">
    <location>
        <begin position="58"/>
        <end position="71"/>
    </location>
</feature>
<dbReference type="Proteomes" id="UP000298030">
    <property type="component" value="Unassembled WGS sequence"/>
</dbReference>
<comment type="caution">
    <text evidence="2">The sequence shown here is derived from an EMBL/GenBank/DDBJ whole genome shotgun (WGS) entry which is preliminary data.</text>
</comment>
<feature type="compositionally biased region" description="Acidic residues" evidence="1">
    <location>
        <begin position="451"/>
        <end position="466"/>
    </location>
</feature>
<accession>A0A4Y7SYB9</accession>
<gene>
    <name evidence="2" type="ORF">FA13DRAFT_1756291</name>
</gene>
<feature type="region of interest" description="Disordered" evidence="1">
    <location>
        <begin position="58"/>
        <end position="94"/>
    </location>
</feature>
<dbReference type="AlphaFoldDB" id="A0A4Y7SYB9"/>
<protein>
    <submittedName>
        <fullName evidence="2">Uncharacterized protein</fullName>
    </submittedName>
</protein>
<evidence type="ECO:0000313" key="3">
    <source>
        <dbReference type="Proteomes" id="UP000298030"/>
    </source>
</evidence>
<sequence length="950" mass="100676">MALEIPQTALSTPSPPLPILAGAAQPLTSTIQAPSPPFNLGGSSSLVGALIPSAPLTSPSRISNSVSPVSSTAQPAHSPGSMPTPYVSSASQSPTATSAAASQLVLPPAEAENIVIKDEVPIARQKKEVASLLNALAKDFYQAGQAVQCLDGQEELPDEIKSRIASLSRLAAQLSISSDSSPPPSHSVHGGYPLPPATDGSRKRGPCELDEYRSVKSMKREPLEDLSLPLPAESLPLDASAGFPATSAIPSSHAIPPISRPPSPIPTSFAAAVAQYNMQPPQIFPPGTSIIPPTAVPVASMAPPNITLPASIPLPLTPSAFSNGRAGWVDGNVVQSRHHHSLSAGAILNPIQAMQMPPVPVTSSSSFVSGPNTPITTHPPPLVRTVRSGSVSSLTFDSHGFFNVPDKVAEVPITGPRSGRSSVAGWYFAGDASSSPTNTSEEPSTTRNTPSDDDDDESGSDSDDEATASANRSTTQLSATDGSSSANASSSPPQADIPAEYRAEVDRIFFEYLNNICSNLEAKDSKGDHIHQTLMAKKMQRLDESPDFRPFKFRIQAFTTAFLEELARQGYTEDKIPMKKIRNYLWHQPHILRFNEDGKKAKSKGNHIWNVEARKLGDNRWEFRPFHRKLAGTPTGVAYVGLKWSWTPRIWDPQASFNNVPVQYSSPNLPSWLSWKDDQLQGVPPPDAESCTVTVVAQYIHDGAEGNLSRTFPITIAPVSANDAGQFPRSRRPSAASEAPRRSASDSALSSAPQRSKAGPGRLPIVPMPIPNETSSTRVIRVLQNVAQRVTEEAESHNVPQADSMQDIAKQKHVIDQTVEAMDKELSGHGHMASKRLAIAAQQVVIQAAANVIADRNVSIGRAPVVPNKNTAVQRVSVGELSDATHDAIAAAVKSNGPASTDVDIIVAAASILKAKAPAGVEANPPPIAPPRSIPSMNFASNLSTLPELP</sequence>
<feature type="compositionally biased region" description="Low complexity" evidence="1">
    <location>
        <begin position="433"/>
        <end position="449"/>
    </location>
</feature>
<feature type="compositionally biased region" description="Polar residues" evidence="1">
    <location>
        <begin position="468"/>
        <end position="477"/>
    </location>
</feature>
<organism evidence="2 3">
    <name type="scientific">Coprinellus micaceus</name>
    <name type="common">Glistening ink-cap mushroom</name>
    <name type="synonym">Coprinus micaceus</name>
    <dbReference type="NCBI Taxonomy" id="71717"/>
    <lineage>
        <taxon>Eukaryota</taxon>
        <taxon>Fungi</taxon>
        <taxon>Dikarya</taxon>
        <taxon>Basidiomycota</taxon>
        <taxon>Agaricomycotina</taxon>
        <taxon>Agaricomycetes</taxon>
        <taxon>Agaricomycetidae</taxon>
        <taxon>Agaricales</taxon>
        <taxon>Agaricineae</taxon>
        <taxon>Psathyrellaceae</taxon>
        <taxon>Coprinellus</taxon>
    </lineage>
</organism>
<dbReference type="SUPFAM" id="SSF49313">
    <property type="entry name" value="Cadherin-like"/>
    <property type="match status" value="1"/>
</dbReference>
<evidence type="ECO:0000313" key="2">
    <source>
        <dbReference type="EMBL" id="TEB26624.1"/>
    </source>
</evidence>
<name>A0A4Y7SYB9_COPMI</name>
<dbReference type="STRING" id="71717.A0A4Y7SYB9"/>
<evidence type="ECO:0000256" key="1">
    <source>
        <dbReference type="SAM" id="MobiDB-lite"/>
    </source>
</evidence>
<feature type="region of interest" description="Disordered" evidence="1">
    <location>
        <begin position="1"/>
        <end position="21"/>
    </location>
</feature>
<dbReference type="EMBL" id="QPFP01000047">
    <property type="protein sequence ID" value="TEB26624.1"/>
    <property type="molecule type" value="Genomic_DNA"/>
</dbReference>
<feature type="region of interest" description="Disordered" evidence="1">
    <location>
        <begin position="429"/>
        <end position="496"/>
    </location>
</feature>
<feature type="region of interest" description="Disordered" evidence="1">
    <location>
        <begin position="722"/>
        <end position="771"/>
    </location>
</feature>
<proteinExistence type="predicted"/>
<dbReference type="GO" id="GO:0016020">
    <property type="term" value="C:membrane"/>
    <property type="evidence" value="ECO:0007669"/>
    <property type="project" value="InterPro"/>
</dbReference>
<keyword evidence="3" id="KW-1185">Reference proteome</keyword>
<dbReference type="OrthoDB" id="5593376at2759"/>
<dbReference type="GO" id="GO:0005509">
    <property type="term" value="F:calcium ion binding"/>
    <property type="evidence" value="ECO:0007669"/>
    <property type="project" value="InterPro"/>
</dbReference>
<dbReference type="InterPro" id="IPR015919">
    <property type="entry name" value="Cadherin-like_sf"/>
</dbReference>
<reference evidence="2 3" key="1">
    <citation type="journal article" date="2019" name="Nat. Ecol. Evol.">
        <title>Megaphylogeny resolves global patterns of mushroom evolution.</title>
        <authorList>
            <person name="Varga T."/>
            <person name="Krizsan K."/>
            <person name="Foldi C."/>
            <person name="Dima B."/>
            <person name="Sanchez-Garcia M."/>
            <person name="Sanchez-Ramirez S."/>
            <person name="Szollosi G.J."/>
            <person name="Szarkandi J.G."/>
            <person name="Papp V."/>
            <person name="Albert L."/>
            <person name="Andreopoulos W."/>
            <person name="Angelini C."/>
            <person name="Antonin V."/>
            <person name="Barry K.W."/>
            <person name="Bougher N.L."/>
            <person name="Buchanan P."/>
            <person name="Buyck B."/>
            <person name="Bense V."/>
            <person name="Catcheside P."/>
            <person name="Chovatia M."/>
            <person name="Cooper J."/>
            <person name="Damon W."/>
            <person name="Desjardin D."/>
            <person name="Finy P."/>
            <person name="Geml J."/>
            <person name="Haridas S."/>
            <person name="Hughes K."/>
            <person name="Justo A."/>
            <person name="Karasinski D."/>
            <person name="Kautmanova I."/>
            <person name="Kiss B."/>
            <person name="Kocsube S."/>
            <person name="Kotiranta H."/>
            <person name="LaButti K.M."/>
            <person name="Lechner B.E."/>
            <person name="Liimatainen K."/>
            <person name="Lipzen A."/>
            <person name="Lukacs Z."/>
            <person name="Mihaltcheva S."/>
            <person name="Morgado L.N."/>
            <person name="Niskanen T."/>
            <person name="Noordeloos M.E."/>
            <person name="Ohm R.A."/>
            <person name="Ortiz-Santana B."/>
            <person name="Ovrebo C."/>
            <person name="Racz N."/>
            <person name="Riley R."/>
            <person name="Savchenko A."/>
            <person name="Shiryaev A."/>
            <person name="Soop K."/>
            <person name="Spirin V."/>
            <person name="Szebenyi C."/>
            <person name="Tomsovsky M."/>
            <person name="Tulloss R.E."/>
            <person name="Uehling J."/>
            <person name="Grigoriev I.V."/>
            <person name="Vagvolgyi C."/>
            <person name="Papp T."/>
            <person name="Martin F.M."/>
            <person name="Miettinen O."/>
            <person name="Hibbett D.S."/>
            <person name="Nagy L.G."/>
        </authorList>
    </citation>
    <scope>NUCLEOTIDE SEQUENCE [LARGE SCALE GENOMIC DNA]</scope>
    <source>
        <strain evidence="2 3">FP101781</strain>
    </source>
</reference>
<feature type="region of interest" description="Disordered" evidence="1">
    <location>
        <begin position="175"/>
        <end position="207"/>
    </location>
</feature>